<evidence type="ECO:0000256" key="1">
    <source>
        <dbReference type="SAM" id="Phobius"/>
    </source>
</evidence>
<dbReference type="EMBL" id="CDMY01000226">
    <property type="protein sequence ID" value="CEL94759.1"/>
    <property type="molecule type" value="Genomic_DNA"/>
</dbReference>
<feature type="transmembrane region" description="Helical" evidence="1">
    <location>
        <begin position="168"/>
        <end position="188"/>
    </location>
</feature>
<feature type="transmembrane region" description="Helical" evidence="1">
    <location>
        <begin position="94"/>
        <end position="118"/>
    </location>
</feature>
<dbReference type="PhylomeDB" id="A0A0G4EH99"/>
<evidence type="ECO:0000313" key="2">
    <source>
        <dbReference type="EMBL" id="CEL94759.1"/>
    </source>
</evidence>
<dbReference type="VEuPathDB" id="CryptoDB:Vbra_11693"/>
<protein>
    <submittedName>
        <fullName evidence="2">Uncharacterized protein</fullName>
    </submittedName>
</protein>
<sequence>MGDRSYLLGLPDDVSLHLLRCLKADSCGALRATSMSVGCHLVNEDFFTGRLDAAIRTNGLNSVLSYRKRHKTAQASLKAACRGLSTAIGHLGSLAAMIIGFSTASAILFAVLLFPLQWLIQKILAVRISGSATFSEWFPLFLIGAYLNAFKAEWARRDVVKMREMMMCFGDVFVWVARLVWGGLRLAIGIDKRMSQIEYLMRLLYVIEEGGCWEPIVPLIHFVRNCGMMPSLPIVVTADDLKAVGSRAVFDARPGAVRQYSLFSRRLVYTLRVGRVDNQDCLGSSSQPMTYQTPGVLPSAAFDPPTTCGNRALSSFTDLIVHSAYHDRYDGRVIARHLDERVFTTIDAGQQLAAQVAAQPGPPGGAIARRLTSVKRSLLN</sequence>
<organism evidence="2 3">
    <name type="scientific">Vitrella brassicaformis (strain CCMP3155)</name>
    <dbReference type="NCBI Taxonomy" id="1169540"/>
    <lineage>
        <taxon>Eukaryota</taxon>
        <taxon>Sar</taxon>
        <taxon>Alveolata</taxon>
        <taxon>Colpodellida</taxon>
        <taxon>Vitrellaceae</taxon>
        <taxon>Vitrella</taxon>
    </lineage>
</organism>
<evidence type="ECO:0000313" key="3">
    <source>
        <dbReference type="Proteomes" id="UP000041254"/>
    </source>
</evidence>
<proteinExistence type="predicted"/>
<dbReference type="Proteomes" id="UP000041254">
    <property type="component" value="Unassembled WGS sequence"/>
</dbReference>
<dbReference type="InParanoid" id="A0A0G4EH99"/>
<feature type="transmembrane region" description="Helical" evidence="1">
    <location>
        <begin position="124"/>
        <end position="147"/>
    </location>
</feature>
<dbReference type="AlphaFoldDB" id="A0A0G4EH99"/>
<keyword evidence="1" id="KW-0472">Membrane</keyword>
<accession>A0A0G4EH99</accession>
<gene>
    <name evidence="2" type="ORF">Vbra_11693</name>
</gene>
<keyword evidence="1" id="KW-1133">Transmembrane helix</keyword>
<keyword evidence="1" id="KW-0812">Transmembrane</keyword>
<reference evidence="2 3" key="1">
    <citation type="submission" date="2014-11" db="EMBL/GenBank/DDBJ databases">
        <authorList>
            <person name="Zhu J."/>
            <person name="Qi W."/>
            <person name="Song R."/>
        </authorList>
    </citation>
    <scope>NUCLEOTIDE SEQUENCE [LARGE SCALE GENOMIC DNA]</scope>
</reference>
<keyword evidence="3" id="KW-1185">Reference proteome</keyword>
<name>A0A0G4EH99_VITBC</name>